<evidence type="ECO:0000313" key="14">
    <source>
        <dbReference type="Proteomes" id="UP000494119"/>
    </source>
</evidence>
<evidence type="ECO:0000256" key="3">
    <source>
        <dbReference type="ARBA" id="ARBA00022448"/>
    </source>
</evidence>
<evidence type="ECO:0000256" key="2">
    <source>
        <dbReference type="ARBA" id="ARBA00011233"/>
    </source>
</evidence>
<dbReference type="AlphaFoldDB" id="A0A6J5FXM0"/>
<keyword evidence="6 11" id="KW-0732">Signal</keyword>
<keyword evidence="5" id="KW-0812">Transmembrane</keyword>
<evidence type="ECO:0000256" key="11">
    <source>
        <dbReference type="SAM" id="SignalP"/>
    </source>
</evidence>
<dbReference type="Gene3D" id="2.40.160.10">
    <property type="entry name" value="Porin"/>
    <property type="match status" value="1"/>
</dbReference>
<evidence type="ECO:0000256" key="4">
    <source>
        <dbReference type="ARBA" id="ARBA00022452"/>
    </source>
</evidence>
<evidence type="ECO:0000256" key="6">
    <source>
        <dbReference type="ARBA" id="ARBA00022729"/>
    </source>
</evidence>
<accession>A0A6J5FXM0</accession>
<dbReference type="GO" id="GO:0015288">
    <property type="term" value="F:porin activity"/>
    <property type="evidence" value="ECO:0007669"/>
    <property type="project" value="UniProtKB-KW"/>
</dbReference>
<dbReference type="InterPro" id="IPR050298">
    <property type="entry name" value="Gram-neg_bact_OMP"/>
</dbReference>
<keyword evidence="8" id="KW-0626">Porin</keyword>
<feature type="chain" id="PRO_5026802471" evidence="11">
    <location>
        <begin position="29"/>
        <end position="365"/>
    </location>
</feature>
<protein>
    <submittedName>
        <fullName evidence="13">Outer membrane porin protein</fullName>
    </submittedName>
</protein>
<evidence type="ECO:0000313" key="13">
    <source>
        <dbReference type="EMBL" id="CAB3788695.1"/>
    </source>
</evidence>
<feature type="signal peptide" evidence="11">
    <location>
        <begin position="1"/>
        <end position="28"/>
    </location>
</feature>
<comment type="subunit">
    <text evidence="2">Homotrimer.</text>
</comment>
<dbReference type="InterPro" id="IPR023614">
    <property type="entry name" value="Porin_dom_sf"/>
</dbReference>
<sequence length="365" mass="38883">MMGMKETVVNIKRYGMLISLALAANAHAQSSVEIYGIIDTGVMYVSNVGGHSNWLADPGTAAPNLFGFRGTEDLGGGLKAIFKLEGMFNMNNGASINGLFGHETYVGLRDDKWGTLTAGNQIDFMFYSLVVDHWGPAFPFVSSVSLRQGSFSGLNIPGPPGNNSFDFDRALGVPIGNSVKYVSPTIAGLSVGAQYSFGGQPGAFGQDSGKSFGINYHIGTVALNGAYTFVKYPEINNGNDGIRNMGLAASWVVGPVELATMYTNTQNTANGARVAVYEGDVTWTVSPFLHANIAYQYMKGNDVLKNQKANQETVSLTYSLSKRTSLYSNLVFQQASGGPAWILMAPGQASGGRQTVANFGLLHVF</sequence>
<name>A0A6J5FXM0_9BURK</name>
<feature type="domain" description="Porin" evidence="12">
    <location>
        <begin position="20"/>
        <end position="332"/>
    </location>
</feature>
<comment type="subcellular location">
    <subcellularLocation>
        <location evidence="1">Cell outer membrane</location>
        <topology evidence="1">Multi-pass membrane protein</topology>
    </subcellularLocation>
</comment>
<dbReference type="GO" id="GO:0046930">
    <property type="term" value="C:pore complex"/>
    <property type="evidence" value="ECO:0007669"/>
    <property type="project" value="UniProtKB-KW"/>
</dbReference>
<dbReference type="InterPro" id="IPR033900">
    <property type="entry name" value="Gram_neg_porin_domain"/>
</dbReference>
<dbReference type="CDD" id="cd00342">
    <property type="entry name" value="gram_neg_porins"/>
    <property type="match status" value="1"/>
</dbReference>
<proteinExistence type="predicted"/>
<evidence type="ECO:0000256" key="5">
    <source>
        <dbReference type="ARBA" id="ARBA00022692"/>
    </source>
</evidence>
<dbReference type="SUPFAM" id="SSF56935">
    <property type="entry name" value="Porins"/>
    <property type="match status" value="1"/>
</dbReference>
<keyword evidence="14" id="KW-1185">Reference proteome</keyword>
<dbReference type="PANTHER" id="PTHR34501">
    <property type="entry name" value="PROTEIN YDDL-RELATED"/>
    <property type="match status" value="1"/>
</dbReference>
<keyword evidence="4" id="KW-1134">Transmembrane beta strand</keyword>
<reference evidence="13 14" key="1">
    <citation type="submission" date="2020-04" db="EMBL/GenBank/DDBJ databases">
        <authorList>
            <person name="De Canck E."/>
        </authorList>
    </citation>
    <scope>NUCLEOTIDE SEQUENCE [LARGE SCALE GENOMIC DNA]</scope>
    <source>
        <strain evidence="13 14">LMG 28688</strain>
    </source>
</reference>
<dbReference type="Pfam" id="PF13609">
    <property type="entry name" value="Porin_4"/>
    <property type="match status" value="1"/>
</dbReference>
<evidence type="ECO:0000256" key="10">
    <source>
        <dbReference type="ARBA" id="ARBA00023237"/>
    </source>
</evidence>
<dbReference type="GO" id="GO:0006811">
    <property type="term" value="P:monoatomic ion transport"/>
    <property type="evidence" value="ECO:0007669"/>
    <property type="project" value="UniProtKB-KW"/>
</dbReference>
<evidence type="ECO:0000256" key="7">
    <source>
        <dbReference type="ARBA" id="ARBA00023065"/>
    </source>
</evidence>
<evidence type="ECO:0000259" key="12">
    <source>
        <dbReference type="Pfam" id="PF13609"/>
    </source>
</evidence>
<dbReference type="PANTHER" id="PTHR34501:SF9">
    <property type="entry name" value="MAJOR OUTER MEMBRANE PROTEIN P.IA"/>
    <property type="match status" value="1"/>
</dbReference>
<dbReference type="EMBL" id="CADIKL010000011">
    <property type="protein sequence ID" value="CAB3788695.1"/>
    <property type="molecule type" value="Genomic_DNA"/>
</dbReference>
<keyword evidence="7" id="KW-0406">Ion transport</keyword>
<keyword evidence="3" id="KW-0813">Transport</keyword>
<evidence type="ECO:0000256" key="9">
    <source>
        <dbReference type="ARBA" id="ARBA00023136"/>
    </source>
</evidence>
<keyword evidence="9" id="KW-0472">Membrane</keyword>
<evidence type="ECO:0000256" key="8">
    <source>
        <dbReference type="ARBA" id="ARBA00023114"/>
    </source>
</evidence>
<organism evidence="13 14">
    <name type="scientific">Paraburkholderia caffeinitolerans</name>
    <dbReference type="NCBI Taxonomy" id="1723730"/>
    <lineage>
        <taxon>Bacteria</taxon>
        <taxon>Pseudomonadati</taxon>
        <taxon>Pseudomonadota</taxon>
        <taxon>Betaproteobacteria</taxon>
        <taxon>Burkholderiales</taxon>
        <taxon>Burkholderiaceae</taxon>
        <taxon>Paraburkholderia</taxon>
    </lineage>
</organism>
<gene>
    <name evidence="13" type="ORF">LMG28688_02739</name>
</gene>
<dbReference type="Proteomes" id="UP000494119">
    <property type="component" value="Unassembled WGS sequence"/>
</dbReference>
<evidence type="ECO:0000256" key="1">
    <source>
        <dbReference type="ARBA" id="ARBA00004571"/>
    </source>
</evidence>
<dbReference type="GO" id="GO:0009279">
    <property type="term" value="C:cell outer membrane"/>
    <property type="evidence" value="ECO:0007669"/>
    <property type="project" value="UniProtKB-SubCell"/>
</dbReference>
<keyword evidence="10" id="KW-0998">Cell outer membrane</keyword>